<gene>
    <name evidence="1" type="ORF">P7K49_028061</name>
</gene>
<proteinExistence type="predicted"/>
<comment type="caution">
    <text evidence="1">The sequence shown here is derived from an EMBL/GenBank/DDBJ whole genome shotgun (WGS) entry which is preliminary data.</text>
</comment>
<reference evidence="1 2" key="1">
    <citation type="submission" date="2023-05" db="EMBL/GenBank/DDBJ databases">
        <title>B98-5 Cell Line De Novo Hybrid Assembly: An Optical Mapping Approach.</title>
        <authorList>
            <person name="Kananen K."/>
            <person name="Auerbach J.A."/>
            <person name="Kautto E."/>
            <person name="Blachly J.S."/>
        </authorList>
    </citation>
    <scope>NUCLEOTIDE SEQUENCE [LARGE SCALE GENOMIC DNA]</scope>
    <source>
        <strain evidence="1">B95-8</strain>
        <tissue evidence="1">Cell line</tissue>
    </source>
</reference>
<dbReference type="Proteomes" id="UP001266305">
    <property type="component" value="Unassembled WGS sequence"/>
</dbReference>
<accession>A0ABQ9UB72</accession>
<dbReference type="EMBL" id="JASSZA010000014">
    <property type="protein sequence ID" value="KAK2094323.1"/>
    <property type="molecule type" value="Genomic_DNA"/>
</dbReference>
<evidence type="ECO:0000313" key="2">
    <source>
        <dbReference type="Proteomes" id="UP001266305"/>
    </source>
</evidence>
<name>A0ABQ9UB72_SAGOE</name>
<evidence type="ECO:0000313" key="1">
    <source>
        <dbReference type="EMBL" id="KAK2094323.1"/>
    </source>
</evidence>
<protein>
    <submittedName>
        <fullName evidence="1">Uncharacterized protein</fullName>
    </submittedName>
</protein>
<organism evidence="1 2">
    <name type="scientific">Saguinus oedipus</name>
    <name type="common">Cotton-top tamarin</name>
    <name type="synonym">Oedipomidas oedipus</name>
    <dbReference type="NCBI Taxonomy" id="9490"/>
    <lineage>
        <taxon>Eukaryota</taxon>
        <taxon>Metazoa</taxon>
        <taxon>Chordata</taxon>
        <taxon>Craniata</taxon>
        <taxon>Vertebrata</taxon>
        <taxon>Euteleostomi</taxon>
        <taxon>Mammalia</taxon>
        <taxon>Eutheria</taxon>
        <taxon>Euarchontoglires</taxon>
        <taxon>Primates</taxon>
        <taxon>Haplorrhini</taxon>
        <taxon>Platyrrhini</taxon>
        <taxon>Cebidae</taxon>
        <taxon>Callitrichinae</taxon>
        <taxon>Saguinus</taxon>
    </lineage>
</organism>
<sequence>MGGVTASGVEFDAKKKGKGEWSSVSPPHCFSITQAISCCRGHLNTGVTTGMVVFIKDIVLRIPSMFSGMFWKQSYSTSFLSSPQMLEYQT</sequence>
<keyword evidence="2" id="KW-1185">Reference proteome</keyword>